<name>A0A3G1KRD8_FORW1</name>
<dbReference type="RefSeq" id="WP_148133893.1">
    <property type="nucleotide sequence ID" value="NZ_CP017634.1"/>
</dbReference>
<sequence>MNQSEKSEERKDKTGEKKALDLEELGAVSGGEFMSGSGECSDRDTYKCTGNPYNCRSTDENKRFCTFG</sequence>
<gene>
    <name evidence="1" type="ORF">DCMF_07695</name>
</gene>
<dbReference type="AlphaFoldDB" id="A0A3G1KRD8"/>
<proteinExistence type="predicted"/>
<dbReference type="Proteomes" id="UP000323521">
    <property type="component" value="Chromosome"/>
</dbReference>
<organism evidence="1 2">
    <name type="scientific">Formimonas warabiya</name>
    <dbReference type="NCBI Taxonomy" id="1761012"/>
    <lineage>
        <taxon>Bacteria</taxon>
        <taxon>Bacillati</taxon>
        <taxon>Bacillota</taxon>
        <taxon>Clostridia</taxon>
        <taxon>Eubacteriales</taxon>
        <taxon>Peptococcaceae</taxon>
        <taxon>Candidatus Formimonas</taxon>
    </lineage>
</organism>
<evidence type="ECO:0000313" key="2">
    <source>
        <dbReference type="Proteomes" id="UP000323521"/>
    </source>
</evidence>
<accession>A0A3G1KRD8</accession>
<protein>
    <submittedName>
        <fullName evidence="1">Uncharacterized protein</fullName>
    </submittedName>
</protein>
<dbReference type="EMBL" id="CP017634">
    <property type="protein sequence ID" value="ATW24675.1"/>
    <property type="molecule type" value="Genomic_DNA"/>
</dbReference>
<reference evidence="1 2" key="1">
    <citation type="submission" date="2016-10" db="EMBL/GenBank/DDBJ databases">
        <title>Complete Genome Sequence of Peptococcaceae strain DCMF.</title>
        <authorList>
            <person name="Edwards R.J."/>
            <person name="Holland S.I."/>
            <person name="Deshpande N.P."/>
            <person name="Wong Y.K."/>
            <person name="Ertan H."/>
            <person name="Manefield M."/>
            <person name="Russell T.L."/>
            <person name="Lee M.J."/>
        </authorList>
    </citation>
    <scope>NUCLEOTIDE SEQUENCE [LARGE SCALE GENOMIC DNA]</scope>
    <source>
        <strain evidence="1 2">DCMF</strain>
    </source>
</reference>
<evidence type="ECO:0000313" key="1">
    <source>
        <dbReference type="EMBL" id="ATW24675.1"/>
    </source>
</evidence>
<dbReference type="KEGG" id="fwa:DCMF_07695"/>
<keyword evidence="2" id="KW-1185">Reference proteome</keyword>